<dbReference type="RefSeq" id="WP_077720247.1">
    <property type="nucleotide sequence ID" value="NZ_CP019699.1"/>
</dbReference>
<dbReference type="SUPFAM" id="SSF160755">
    <property type="entry name" value="YugN-like"/>
    <property type="match status" value="1"/>
</dbReference>
<dbReference type="OrthoDB" id="2474573at2"/>
<keyword evidence="2" id="KW-1185">Reference proteome</keyword>
<name>A0A1U9K8R6_9BACL</name>
<dbReference type="STRING" id="1471761.B0W44_12035"/>
<proteinExistence type="predicted"/>
<dbReference type="EMBL" id="CP019699">
    <property type="protein sequence ID" value="AQS56383.1"/>
    <property type="molecule type" value="Genomic_DNA"/>
</dbReference>
<reference evidence="1 2" key="1">
    <citation type="journal article" date="2015" name="Int. J. Syst. Evol. Microbiol.">
        <title>Novibacillus thermophilus gen. nov., sp. nov., a Gram-staining-negative and moderately thermophilic member of the family Thermoactinomycetaceae.</title>
        <authorList>
            <person name="Yang G."/>
            <person name="Chen J."/>
            <person name="Zhou S."/>
        </authorList>
    </citation>
    <scope>NUCLEOTIDE SEQUENCE [LARGE SCALE GENOMIC DNA]</scope>
    <source>
        <strain evidence="1 2">SG-1</strain>
    </source>
</reference>
<dbReference type="KEGG" id="ntr:B0W44_12035"/>
<dbReference type="InterPro" id="IPR036491">
    <property type="entry name" value="YugN-like_sf"/>
</dbReference>
<protein>
    <submittedName>
        <fullName evidence="1">Uncharacterized protein</fullName>
    </submittedName>
</protein>
<evidence type="ECO:0000313" key="1">
    <source>
        <dbReference type="EMBL" id="AQS56383.1"/>
    </source>
</evidence>
<evidence type="ECO:0000313" key="2">
    <source>
        <dbReference type="Proteomes" id="UP000188603"/>
    </source>
</evidence>
<accession>A0A1U9K8R6</accession>
<sequence>MELEKSLLNGMVKPFAVIDHILQSQGFSRRGDQTVTYHIHIEDTASHTVYFLRIPARHKGGKGTDGALLQLDRPYVGKMRGPSRFQSTQHIPKAVIEAAQHKLAEIASYLQTMSEKPS</sequence>
<organism evidence="1 2">
    <name type="scientific">Novibacillus thermophilus</name>
    <dbReference type="NCBI Taxonomy" id="1471761"/>
    <lineage>
        <taxon>Bacteria</taxon>
        <taxon>Bacillati</taxon>
        <taxon>Bacillota</taxon>
        <taxon>Bacilli</taxon>
        <taxon>Bacillales</taxon>
        <taxon>Thermoactinomycetaceae</taxon>
        <taxon>Novibacillus</taxon>
    </lineage>
</organism>
<dbReference type="Proteomes" id="UP000188603">
    <property type="component" value="Chromosome"/>
</dbReference>
<dbReference type="AlphaFoldDB" id="A0A1U9K8R6"/>
<gene>
    <name evidence="1" type="ORF">B0W44_12035</name>
</gene>
<dbReference type="Gene3D" id="3.30.310.100">
    <property type="entry name" value="YugN-like"/>
    <property type="match status" value="1"/>
</dbReference>